<comment type="similarity">
    <text evidence="4">In the C-terminal section; belongs to the formate--tetrahydrofolate ligase family.</text>
</comment>
<evidence type="ECO:0000256" key="6">
    <source>
        <dbReference type="ARBA" id="ARBA00012295"/>
    </source>
</evidence>
<evidence type="ECO:0000256" key="20">
    <source>
        <dbReference type="ARBA" id="ARBA00049033"/>
    </source>
</evidence>
<evidence type="ECO:0000256" key="10">
    <source>
        <dbReference type="ARBA" id="ARBA00022490"/>
    </source>
</evidence>
<dbReference type="SUPFAM" id="SSF51735">
    <property type="entry name" value="NAD(P)-binding Rossmann-fold domains"/>
    <property type="match status" value="1"/>
</dbReference>
<dbReference type="PANTHER" id="PTHR48099:SF5">
    <property type="entry name" value="C-1-TETRAHYDROFOLATE SYNTHASE, CYTOPLASMIC"/>
    <property type="match status" value="1"/>
</dbReference>
<comment type="subunit">
    <text evidence="5">Homodimer.</text>
</comment>
<evidence type="ECO:0000256" key="11">
    <source>
        <dbReference type="ARBA" id="ARBA00022563"/>
    </source>
</evidence>
<dbReference type="OMA" id="KFWNLKC"/>
<dbReference type="PROSITE" id="PS00767">
    <property type="entry name" value="THF_DHG_CYH_2"/>
    <property type="match status" value="1"/>
</dbReference>
<evidence type="ECO:0000256" key="19">
    <source>
        <dbReference type="ARBA" id="ARBA00036357"/>
    </source>
</evidence>
<keyword evidence="12" id="KW-0436">Ligase</keyword>
<dbReference type="InterPro" id="IPR020631">
    <property type="entry name" value="THF_DH/CycHdrlase_NAD-bd_dom"/>
</dbReference>
<comment type="subcellular location">
    <subcellularLocation>
        <location evidence="1">Cytoplasm</location>
    </subcellularLocation>
</comment>
<evidence type="ECO:0000313" key="23">
    <source>
        <dbReference type="EMBL" id="KHN83783.1"/>
    </source>
</evidence>
<evidence type="ECO:0000256" key="3">
    <source>
        <dbReference type="ARBA" id="ARBA00005559"/>
    </source>
</evidence>
<dbReference type="GO" id="GO:0004329">
    <property type="term" value="F:formate-tetrahydrofolate ligase activity"/>
    <property type="evidence" value="ECO:0007669"/>
    <property type="project" value="UniProtKB-EC"/>
</dbReference>
<evidence type="ECO:0000256" key="17">
    <source>
        <dbReference type="ARBA" id="ARBA00023002"/>
    </source>
</evidence>
<dbReference type="GO" id="GO:0004477">
    <property type="term" value="F:methenyltetrahydrofolate cyclohydrolase activity"/>
    <property type="evidence" value="ECO:0007669"/>
    <property type="project" value="UniProtKB-EC"/>
</dbReference>
<dbReference type="FunFam" id="3.40.50.720:FF:000006">
    <property type="entry name" value="Bifunctional protein FolD"/>
    <property type="match status" value="1"/>
</dbReference>
<evidence type="ECO:0000256" key="14">
    <source>
        <dbReference type="ARBA" id="ARBA00022801"/>
    </source>
</evidence>
<dbReference type="CDD" id="cd01080">
    <property type="entry name" value="NAD_bind_m-THF_DH_Cyclohyd"/>
    <property type="match status" value="1"/>
</dbReference>
<keyword evidence="10" id="KW-0963">Cytoplasm</keyword>
<dbReference type="InterPro" id="IPR000559">
    <property type="entry name" value="Formate_THF_ligase"/>
</dbReference>
<evidence type="ECO:0000256" key="15">
    <source>
        <dbReference type="ARBA" id="ARBA00022840"/>
    </source>
</evidence>
<feature type="domain" description="Tetrahydrofolate dehydrogenase/cyclohydrolase catalytic" evidence="21">
    <location>
        <begin position="5"/>
        <end position="123"/>
    </location>
</feature>
<evidence type="ECO:0000256" key="5">
    <source>
        <dbReference type="ARBA" id="ARBA00011738"/>
    </source>
</evidence>
<dbReference type="FunFam" id="3.10.410.10:FF:000001">
    <property type="entry name" value="Putative formate--tetrahydrofolate ligase"/>
    <property type="match status" value="1"/>
</dbReference>
<dbReference type="FunFam" id="3.40.50.300:FF:001123">
    <property type="entry name" value="C-1-tetrahydrofolate synthase, cytoplasmic isoform X2"/>
    <property type="match status" value="1"/>
</dbReference>
<gene>
    <name evidence="23" type="primary">MTHFD1</name>
    <name evidence="23" type="ORF">Tcan_13651</name>
</gene>
<evidence type="ECO:0000256" key="13">
    <source>
        <dbReference type="ARBA" id="ARBA00022741"/>
    </source>
</evidence>
<dbReference type="UniPathway" id="UPA00193"/>
<keyword evidence="16" id="KW-0521">NADP</keyword>
<keyword evidence="15" id="KW-0067">ATP-binding</keyword>
<dbReference type="EC" id="6.3.4.3" evidence="6"/>
<dbReference type="EC" id="3.5.4.9" evidence="7"/>
<dbReference type="PROSITE" id="PS00721">
    <property type="entry name" value="FTHFS_1"/>
    <property type="match status" value="1"/>
</dbReference>
<dbReference type="Gene3D" id="3.30.1510.10">
    <property type="entry name" value="Domain 2, N(10)-formyltetrahydrofolate synthetase"/>
    <property type="match status" value="1"/>
</dbReference>
<dbReference type="Gene3D" id="3.40.50.300">
    <property type="entry name" value="P-loop containing nucleotide triphosphate hydrolases"/>
    <property type="match status" value="1"/>
</dbReference>
<evidence type="ECO:0000256" key="4">
    <source>
        <dbReference type="ARBA" id="ARBA00006985"/>
    </source>
</evidence>
<dbReference type="SUPFAM" id="SSF52540">
    <property type="entry name" value="P-loop containing nucleoside triphosphate hydrolases"/>
    <property type="match status" value="1"/>
</dbReference>
<comment type="catalytic activity">
    <reaction evidence="19">
        <text>(6R)-5,10-methenyltetrahydrofolate + H2O = (6R)-10-formyltetrahydrofolate + H(+)</text>
        <dbReference type="Rhea" id="RHEA:23700"/>
        <dbReference type="ChEBI" id="CHEBI:15377"/>
        <dbReference type="ChEBI" id="CHEBI:15378"/>
        <dbReference type="ChEBI" id="CHEBI:57455"/>
        <dbReference type="ChEBI" id="CHEBI:195366"/>
        <dbReference type="EC" id="3.5.4.9"/>
    </reaction>
</comment>
<organism evidence="23 24">
    <name type="scientific">Toxocara canis</name>
    <name type="common">Canine roundworm</name>
    <dbReference type="NCBI Taxonomy" id="6265"/>
    <lineage>
        <taxon>Eukaryota</taxon>
        <taxon>Metazoa</taxon>
        <taxon>Ecdysozoa</taxon>
        <taxon>Nematoda</taxon>
        <taxon>Chromadorea</taxon>
        <taxon>Rhabditida</taxon>
        <taxon>Spirurina</taxon>
        <taxon>Ascaridomorpha</taxon>
        <taxon>Ascaridoidea</taxon>
        <taxon>Toxocaridae</taxon>
        <taxon>Toxocara</taxon>
    </lineage>
</organism>
<keyword evidence="18" id="KW-0511">Multifunctional enzyme</keyword>
<comment type="similarity">
    <text evidence="3">In the N-terminal section; belongs to the tetrahydrofolate dehydrogenase/cyclohydrolase family.</text>
</comment>
<comment type="caution">
    <text evidence="23">The sequence shown here is derived from an EMBL/GenBank/DDBJ whole genome shotgun (WGS) entry which is preliminary data.</text>
</comment>
<dbReference type="InterPro" id="IPR027417">
    <property type="entry name" value="P-loop_NTPase"/>
</dbReference>
<keyword evidence="11" id="KW-0554">One-carbon metabolism</keyword>
<dbReference type="InterPro" id="IPR046346">
    <property type="entry name" value="Aminoacid_DH-like_N_sf"/>
</dbReference>
<dbReference type="Gene3D" id="3.40.50.720">
    <property type="entry name" value="NAD(P)-binding Rossmann-like Domain"/>
    <property type="match status" value="1"/>
</dbReference>
<dbReference type="EMBL" id="JPKZ01001137">
    <property type="protein sequence ID" value="KHN83783.1"/>
    <property type="molecule type" value="Genomic_DNA"/>
</dbReference>
<keyword evidence="13" id="KW-0547">Nucleotide-binding</keyword>
<dbReference type="InterPro" id="IPR036291">
    <property type="entry name" value="NAD(P)-bd_dom_sf"/>
</dbReference>
<dbReference type="AlphaFoldDB" id="A0A0B2VQD6"/>
<evidence type="ECO:0000256" key="1">
    <source>
        <dbReference type="ARBA" id="ARBA00004496"/>
    </source>
</evidence>
<proteinExistence type="inferred from homology"/>
<evidence type="ECO:0000256" key="18">
    <source>
        <dbReference type="ARBA" id="ARBA00023268"/>
    </source>
</evidence>
<dbReference type="InterPro" id="IPR000672">
    <property type="entry name" value="THF_DH/CycHdrlase"/>
</dbReference>
<dbReference type="PROSITE" id="PS00722">
    <property type="entry name" value="FTHFS_2"/>
    <property type="match status" value="1"/>
</dbReference>
<evidence type="ECO:0000256" key="7">
    <source>
        <dbReference type="ARBA" id="ARBA00012776"/>
    </source>
</evidence>
<dbReference type="PRINTS" id="PR00085">
    <property type="entry name" value="THFDHDRGNASE"/>
</dbReference>
<comment type="catalytic activity">
    <reaction evidence="20">
        <text>(6S)-5,6,7,8-tetrahydrofolate + formate + ATP = (6R)-10-formyltetrahydrofolate + ADP + phosphate</text>
        <dbReference type="Rhea" id="RHEA:20221"/>
        <dbReference type="ChEBI" id="CHEBI:15740"/>
        <dbReference type="ChEBI" id="CHEBI:30616"/>
        <dbReference type="ChEBI" id="CHEBI:43474"/>
        <dbReference type="ChEBI" id="CHEBI:57453"/>
        <dbReference type="ChEBI" id="CHEBI:195366"/>
        <dbReference type="ChEBI" id="CHEBI:456216"/>
        <dbReference type="EC" id="6.3.4.3"/>
    </reaction>
</comment>
<dbReference type="HAMAP" id="MF_01543">
    <property type="entry name" value="FTHFS"/>
    <property type="match status" value="1"/>
</dbReference>
<keyword evidence="14" id="KW-0378">Hydrolase</keyword>
<comment type="pathway">
    <text evidence="2">One-carbon metabolism; tetrahydrofolate interconversion.</text>
</comment>
<name>A0A0B2VQD6_TOXCA</name>
<dbReference type="InterPro" id="IPR020630">
    <property type="entry name" value="THF_DH/CycHdrlase_cat_dom"/>
</dbReference>
<evidence type="ECO:0000256" key="8">
    <source>
        <dbReference type="ARBA" id="ARBA00012859"/>
    </source>
</evidence>
<dbReference type="EC" id="1.5.1.5" evidence="8"/>
<dbReference type="GO" id="GO:0005829">
    <property type="term" value="C:cytosol"/>
    <property type="evidence" value="ECO:0007669"/>
    <property type="project" value="TreeGrafter"/>
</dbReference>
<evidence type="ECO:0000256" key="9">
    <source>
        <dbReference type="ARBA" id="ARBA00017592"/>
    </source>
</evidence>
<dbReference type="GO" id="GO:0004488">
    <property type="term" value="F:methylenetetrahydrofolate dehydrogenase (NADP+) activity"/>
    <property type="evidence" value="ECO:0007669"/>
    <property type="project" value="UniProtKB-EC"/>
</dbReference>
<keyword evidence="17" id="KW-0560">Oxidoreductase</keyword>
<evidence type="ECO:0000259" key="21">
    <source>
        <dbReference type="Pfam" id="PF00763"/>
    </source>
</evidence>
<dbReference type="Pfam" id="PF02882">
    <property type="entry name" value="THF_DHG_CYH_C"/>
    <property type="match status" value="1"/>
</dbReference>
<dbReference type="InterPro" id="IPR020867">
    <property type="entry name" value="THF_DH/CycHdrlase_CS"/>
</dbReference>
<accession>A0A0B2VQD6</accession>
<evidence type="ECO:0000256" key="12">
    <source>
        <dbReference type="ARBA" id="ARBA00022598"/>
    </source>
</evidence>
<dbReference type="FunFam" id="3.40.50.10860:FF:000005">
    <property type="entry name" value="C-1-tetrahydrofolate synthase, cytoplasmic, putative"/>
    <property type="match status" value="1"/>
</dbReference>
<dbReference type="FunFam" id="3.40.50.300:FF:000245">
    <property type="entry name" value="C-1-tetrahydrofolate synthase, cytoplasmic"/>
    <property type="match status" value="1"/>
</dbReference>
<feature type="domain" description="Tetrahydrofolate dehydrogenase/cyclohydrolase NAD(P)-binding" evidence="22">
    <location>
        <begin position="144"/>
        <end position="292"/>
    </location>
</feature>
<dbReference type="STRING" id="6265.A0A0B2VQD6"/>
<protein>
    <recommendedName>
        <fullName evidence="9">C-1-tetrahydrofolate synthase, cytoplasmic</fullName>
        <ecNumber evidence="8">1.5.1.5</ecNumber>
        <ecNumber evidence="7">3.5.4.9</ecNumber>
        <ecNumber evidence="6">6.3.4.3</ecNumber>
    </recommendedName>
</protein>
<dbReference type="CDD" id="cd00477">
    <property type="entry name" value="FTHFS"/>
    <property type="match status" value="1"/>
</dbReference>
<dbReference type="Pfam" id="PF01268">
    <property type="entry name" value="FTHFS"/>
    <property type="match status" value="1"/>
</dbReference>
<dbReference type="Pfam" id="PF00763">
    <property type="entry name" value="THF_DHG_CYH"/>
    <property type="match status" value="1"/>
</dbReference>
<evidence type="ECO:0000259" key="22">
    <source>
        <dbReference type="Pfam" id="PF02882"/>
    </source>
</evidence>
<dbReference type="Proteomes" id="UP000031036">
    <property type="component" value="Unassembled WGS sequence"/>
</dbReference>
<dbReference type="Gene3D" id="3.10.410.10">
    <property type="entry name" value="Formyltetrahydrofolate synthetase, domain 3"/>
    <property type="match status" value="1"/>
</dbReference>
<dbReference type="HAMAP" id="MF_01576">
    <property type="entry name" value="THF_DHG_CYH"/>
    <property type="match status" value="1"/>
</dbReference>
<dbReference type="SUPFAM" id="SSF53223">
    <property type="entry name" value="Aminoacid dehydrogenase-like, N-terminal domain"/>
    <property type="match status" value="1"/>
</dbReference>
<evidence type="ECO:0000256" key="16">
    <source>
        <dbReference type="ARBA" id="ARBA00022857"/>
    </source>
</evidence>
<dbReference type="OrthoDB" id="1845775at2759"/>
<sequence length="938" mass="101393">MAKLIDGNEVSASVLKEVAGQLREVQEKQPNFTAGLAIVQVGNRSDSNVYIRNKLKRASEIGIKAQLVKLSDSITQSDLEETIDNLNADDSVDGIIVQLPLDCKNTIDADHVIDRIDQMKDVDGLTRENAGRLMRGELDRTVFPCTPYGCLKLVQYATGSTDYVKGKRVVVVGRSKIVGSPAAALFMWHHGTTTICHSRTANLKEECIRADILIVAIGKPGLIKGDWIKPGAIVIDCGINVDEPGNEKRKLIGDVDFDAAKKVAGYITPVPGGVGPMTVAMLIKNTFDQAVKRRLNRHQINNWDMRYLKLDVVSPVPSDIIVSRSQKPKPITLLAHEIGILPNELDLYGITKAKVSLNVLHRLQSQPNGNYVVVAGITPTPLGEGKSTTLVGLVQALCAHLHKNAFACVRQPSQGPTFGIKGGAAGGGYAQVIPMEEFNLHLTGDIHAITAANNLLAAAIDARIFHESTQSDDALFNRLVPADKNGVRHLSAIQARRLARLGIAPVEDANQLSSEERRRFARLNIDPKTITWNRVVDTNDRFLRQVEVGHGPQEKGHIRICSFDISVASELMAILALTTDLGDMRDRIGKIVVASDNEGRPVTADDVGVTGALAVLMRDTVRPNLMQTLEGTPVFVHAGPFANIAHGQSSILADAVALKLVGKNGYVITEAGFGADIGMEKFFNIKCRYSKLVPNAVVIVATVRALKMHGGGPAVTPGAPLKHEYLNENVPLVEAGCNSNLRKQIENASKFGIPVVVCINKFASDTKTELDMVISKALSYGANGAVVSDHWAHGGEGAVQLAEAVVKACALPSHFRFLYDLDQKLEKKIEKIAKEIYGADGIEVLPAAKLKLELFEKQGFGKLPICMAKTHLSLSHDPTKKGAPTGFILPIRDARASVGAGFIYPLCGDMQTMPGLSTRPCFFDIDIDPVTEQIDGLF</sequence>
<dbReference type="GO" id="GO:0005524">
    <property type="term" value="F:ATP binding"/>
    <property type="evidence" value="ECO:0007669"/>
    <property type="project" value="UniProtKB-KW"/>
</dbReference>
<reference evidence="23 24" key="1">
    <citation type="submission" date="2014-11" db="EMBL/GenBank/DDBJ databases">
        <title>Genetic blueprint of the zoonotic pathogen Toxocara canis.</title>
        <authorList>
            <person name="Zhu X.-Q."/>
            <person name="Korhonen P.K."/>
            <person name="Cai H."/>
            <person name="Young N.D."/>
            <person name="Nejsum P."/>
            <person name="von Samson-Himmelstjerna G."/>
            <person name="Boag P.R."/>
            <person name="Tan P."/>
            <person name="Li Q."/>
            <person name="Min J."/>
            <person name="Yang Y."/>
            <person name="Wang X."/>
            <person name="Fang X."/>
            <person name="Hall R.S."/>
            <person name="Hofmann A."/>
            <person name="Sternberg P.W."/>
            <person name="Jex A.R."/>
            <person name="Gasser R.B."/>
        </authorList>
    </citation>
    <scope>NUCLEOTIDE SEQUENCE [LARGE SCALE GENOMIC DNA]</scope>
    <source>
        <strain evidence="23">PN_DK_2014</strain>
    </source>
</reference>
<dbReference type="GO" id="GO:0035999">
    <property type="term" value="P:tetrahydrofolate interconversion"/>
    <property type="evidence" value="ECO:0007669"/>
    <property type="project" value="UniProtKB-UniPathway"/>
</dbReference>
<evidence type="ECO:0000313" key="24">
    <source>
        <dbReference type="Proteomes" id="UP000031036"/>
    </source>
</evidence>
<evidence type="ECO:0000256" key="2">
    <source>
        <dbReference type="ARBA" id="ARBA00004777"/>
    </source>
</evidence>
<keyword evidence="24" id="KW-1185">Reference proteome</keyword>
<dbReference type="PANTHER" id="PTHR48099">
    <property type="entry name" value="C-1-TETRAHYDROFOLATE SYNTHASE, CYTOPLASMIC-RELATED"/>
    <property type="match status" value="1"/>
</dbReference>
<dbReference type="Gene3D" id="3.40.50.10860">
    <property type="entry name" value="Leucine Dehydrogenase, chain A, domain 1"/>
    <property type="match status" value="1"/>
</dbReference>
<dbReference type="InterPro" id="IPR020628">
    <property type="entry name" value="Formate_THF_ligase_CS"/>
</dbReference>